<dbReference type="KEGG" id="msv:Mesil_0166"/>
<dbReference type="PANTHER" id="PTHR33279:SF2">
    <property type="entry name" value="SULFUR CARRIER PROTEIN TUSA"/>
    <property type="match status" value="1"/>
</dbReference>
<dbReference type="PROSITE" id="PS01148">
    <property type="entry name" value="UPF0033"/>
    <property type="match status" value="1"/>
</dbReference>
<keyword evidence="4" id="KW-1185">Reference proteome</keyword>
<organism evidence="3 4">
    <name type="scientific">Allomeiothermus silvanus (strain ATCC 700542 / DSM 9946 / NBRC 106475 / NCIMB 13440 / VI-R2)</name>
    <name type="common">Thermus silvanus</name>
    <dbReference type="NCBI Taxonomy" id="526227"/>
    <lineage>
        <taxon>Bacteria</taxon>
        <taxon>Thermotogati</taxon>
        <taxon>Deinococcota</taxon>
        <taxon>Deinococci</taxon>
        <taxon>Thermales</taxon>
        <taxon>Thermaceae</taxon>
        <taxon>Allomeiothermus</taxon>
    </lineage>
</organism>
<dbReference type="InterPro" id="IPR001455">
    <property type="entry name" value="TusA-like"/>
</dbReference>
<dbReference type="PANTHER" id="PTHR33279">
    <property type="entry name" value="SULFUR CARRIER PROTEIN YEDF-RELATED"/>
    <property type="match status" value="1"/>
</dbReference>
<evidence type="ECO:0000313" key="4">
    <source>
        <dbReference type="Proteomes" id="UP000001916"/>
    </source>
</evidence>
<evidence type="ECO:0000256" key="1">
    <source>
        <dbReference type="ARBA" id="ARBA00008984"/>
    </source>
</evidence>
<dbReference type="STRING" id="526227.Mesil_0166"/>
<protein>
    <submittedName>
        <fullName evidence="3">SirA family protein</fullName>
    </submittedName>
</protein>
<proteinExistence type="inferred from homology"/>
<dbReference type="EMBL" id="CP002042">
    <property type="protein sequence ID" value="ADH62111.1"/>
    <property type="molecule type" value="Genomic_DNA"/>
</dbReference>
<sequence length="81" mass="8722">MSNPVQISKEIDARGSFCPGPLMELIRAVKAANVGEVITVLSGDPGSVKDIPAWVTKAGHEFLGMEDAEGEVKRFIVRKAR</sequence>
<reference evidence="3 4" key="1">
    <citation type="journal article" date="2010" name="Stand. Genomic Sci.">
        <title>Complete genome sequence of Meiothermus silvanus type strain (VI-R2).</title>
        <authorList>
            <person name="Sikorski J."/>
            <person name="Tindall B.J."/>
            <person name="Lowry S."/>
            <person name="Lucas S."/>
            <person name="Nolan M."/>
            <person name="Copeland A."/>
            <person name="Glavina Del Rio T."/>
            <person name="Tice H."/>
            <person name="Cheng J.F."/>
            <person name="Han C."/>
            <person name="Pitluck S."/>
            <person name="Liolios K."/>
            <person name="Ivanova N."/>
            <person name="Mavromatis K."/>
            <person name="Mikhailova N."/>
            <person name="Pati A."/>
            <person name="Goodwin L."/>
            <person name="Chen A."/>
            <person name="Palaniappan K."/>
            <person name="Land M."/>
            <person name="Hauser L."/>
            <person name="Chang Y.J."/>
            <person name="Jeffries C.D."/>
            <person name="Rohde M."/>
            <person name="Goker M."/>
            <person name="Woyke T."/>
            <person name="Bristow J."/>
            <person name="Eisen J.A."/>
            <person name="Markowitz V."/>
            <person name="Hugenholtz P."/>
            <person name="Kyrpides N.C."/>
            <person name="Klenk H.P."/>
            <person name="Lapidus A."/>
        </authorList>
    </citation>
    <scope>NUCLEOTIDE SEQUENCE [LARGE SCALE GENOMIC DNA]</scope>
    <source>
        <strain evidence="4">ATCC 700542 / DSM 9946 / VI-R2</strain>
    </source>
</reference>
<dbReference type="Gene3D" id="3.30.110.40">
    <property type="entry name" value="TusA-like domain"/>
    <property type="match status" value="1"/>
</dbReference>
<dbReference type="AlphaFoldDB" id="D7BGV7"/>
<evidence type="ECO:0000259" key="2">
    <source>
        <dbReference type="PROSITE" id="PS01148"/>
    </source>
</evidence>
<dbReference type="Proteomes" id="UP000001916">
    <property type="component" value="Chromosome"/>
</dbReference>
<dbReference type="HOGENOM" id="CLU_165255_1_2_0"/>
<feature type="domain" description="UPF0033" evidence="2">
    <location>
        <begin position="11"/>
        <end position="35"/>
    </location>
</feature>
<dbReference type="Pfam" id="PF01206">
    <property type="entry name" value="TusA"/>
    <property type="match status" value="1"/>
</dbReference>
<evidence type="ECO:0000313" key="3">
    <source>
        <dbReference type="EMBL" id="ADH62111.1"/>
    </source>
</evidence>
<dbReference type="OrthoDB" id="9796234at2"/>
<name>D7BGV7_ALLS1</name>
<accession>D7BGV7</accession>
<gene>
    <name evidence="3" type="ordered locus">Mesil_0166</name>
</gene>
<dbReference type="InterPro" id="IPR036868">
    <property type="entry name" value="TusA-like_sf"/>
</dbReference>
<dbReference type="RefSeq" id="WP_013156718.1">
    <property type="nucleotide sequence ID" value="NC_014212.1"/>
</dbReference>
<dbReference type="CDD" id="cd00291">
    <property type="entry name" value="SirA_YedF_YeeD"/>
    <property type="match status" value="1"/>
</dbReference>
<dbReference type="SUPFAM" id="SSF64307">
    <property type="entry name" value="SirA-like"/>
    <property type="match status" value="1"/>
</dbReference>
<dbReference type="eggNOG" id="COG0425">
    <property type="taxonomic scope" value="Bacteria"/>
</dbReference>
<comment type="similarity">
    <text evidence="1">Belongs to the sulfur carrier protein TusA family.</text>
</comment>